<feature type="region of interest" description="Disordered" evidence="2">
    <location>
        <begin position="318"/>
        <end position="338"/>
    </location>
</feature>
<gene>
    <name evidence="4" type="ORF">HPP92_007287</name>
</gene>
<evidence type="ECO:0000259" key="3">
    <source>
        <dbReference type="PROSITE" id="PS50158"/>
    </source>
</evidence>
<dbReference type="PANTHER" id="PTHR34676:SF8">
    <property type="entry name" value="TRANSMEMBRANE PROTEIN"/>
    <property type="match status" value="1"/>
</dbReference>
<dbReference type="AlphaFoldDB" id="A0A835RK12"/>
<keyword evidence="1" id="KW-0479">Metal-binding</keyword>
<keyword evidence="1" id="KW-0863">Zinc-finger</keyword>
<accession>A0A835RK12</accession>
<comment type="caution">
    <text evidence="4">The sequence shown here is derived from an EMBL/GenBank/DDBJ whole genome shotgun (WGS) entry which is preliminary data.</text>
</comment>
<evidence type="ECO:0000256" key="2">
    <source>
        <dbReference type="SAM" id="MobiDB-lite"/>
    </source>
</evidence>
<feature type="domain" description="CCHC-type" evidence="3">
    <location>
        <begin position="290"/>
        <end position="304"/>
    </location>
</feature>
<dbReference type="OrthoDB" id="784276at2759"/>
<dbReference type="EMBL" id="JADCNM010000003">
    <property type="protein sequence ID" value="KAG0490424.1"/>
    <property type="molecule type" value="Genomic_DNA"/>
</dbReference>
<dbReference type="Proteomes" id="UP000639772">
    <property type="component" value="Chromosome 3"/>
</dbReference>
<evidence type="ECO:0000313" key="5">
    <source>
        <dbReference type="Proteomes" id="UP000639772"/>
    </source>
</evidence>
<dbReference type="GO" id="GO:0003676">
    <property type="term" value="F:nucleic acid binding"/>
    <property type="evidence" value="ECO:0007669"/>
    <property type="project" value="InterPro"/>
</dbReference>
<dbReference type="InterPro" id="IPR036875">
    <property type="entry name" value="Znf_CCHC_sf"/>
</dbReference>
<dbReference type="PROSITE" id="PS50158">
    <property type="entry name" value="ZF_CCHC"/>
    <property type="match status" value="1"/>
</dbReference>
<name>A0A835RK12_VANPL</name>
<organism evidence="4 5">
    <name type="scientific">Vanilla planifolia</name>
    <name type="common">Vanilla</name>
    <dbReference type="NCBI Taxonomy" id="51239"/>
    <lineage>
        <taxon>Eukaryota</taxon>
        <taxon>Viridiplantae</taxon>
        <taxon>Streptophyta</taxon>
        <taxon>Embryophyta</taxon>
        <taxon>Tracheophyta</taxon>
        <taxon>Spermatophyta</taxon>
        <taxon>Magnoliopsida</taxon>
        <taxon>Liliopsida</taxon>
        <taxon>Asparagales</taxon>
        <taxon>Orchidaceae</taxon>
        <taxon>Vanilloideae</taxon>
        <taxon>Vanilleae</taxon>
        <taxon>Vanilla</taxon>
    </lineage>
</organism>
<dbReference type="SUPFAM" id="SSF57756">
    <property type="entry name" value="Retrovirus zinc finger-like domains"/>
    <property type="match status" value="1"/>
</dbReference>
<reference evidence="4 5" key="1">
    <citation type="journal article" date="2020" name="Nat. Food">
        <title>A phased Vanilla planifolia genome enables genetic improvement of flavour and production.</title>
        <authorList>
            <person name="Hasing T."/>
            <person name="Tang H."/>
            <person name="Brym M."/>
            <person name="Khazi F."/>
            <person name="Huang T."/>
            <person name="Chambers A.H."/>
        </authorList>
    </citation>
    <scope>NUCLEOTIDE SEQUENCE [LARGE SCALE GENOMIC DNA]</scope>
    <source>
        <tissue evidence="4">Leaf</tissue>
    </source>
</reference>
<keyword evidence="1" id="KW-0862">Zinc</keyword>
<proteinExistence type="predicted"/>
<evidence type="ECO:0000313" key="4">
    <source>
        <dbReference type="EMBL" id="KAG0490424.1"/>
    </source>
</evidence>
<dbReference type="InterPro" id="IPR001878">
    <property type="entry name" value="Znf_CCHC"/>
</dbReference>
<dbReference type="Pfam" id="PF14223">
    <property type="entry name" value="Retrotran_gag_2"/>
    <property type="match status" value="1"/>
</dbReference>
<protein>
    <recommendedName>
        <fullName evidence="3">CCHC-type domain-containing protein</fullName>
    </recommendedName>
</protein>
<sequence>MLSCLREHRHTVHPCSRVNFIFIGKIGCVYFLESVDLEIWDIVENSFDFPIKMVNGEKVRKSLGELTPEEKHKVQLNSRAMNILSCGLGASEYNRIMNLKTAYEIWSKLQVTYEGTSQVKETKINMLVHEYELFRMNSDETIKSMFTRFTNIVNGLSNLGKEFSTSEQVRKILRVLPQQYDPLVTALKAAKNISAMSLDELLGELLTNEIELARRKNEEHAVENEKKKKKEETIAFVADSSTDSDVSISSEVALISKGLSRLYNKRNTGKRFEKNKRQKGKVVSHEETICYECKLPGHTRPNCPHYKERVEKYQNQKKKKKAMKISWDDSDSSSSGNEDKKESLICLMAKDNIQEAISDDEVCSYSSSSSSSCMETYEEQYIAICTKYKN</sequence>
<dbReference type="GO" id="GO:0008270">
    <property type="term" value="F:zinc ion binding"/>
    <property type="evidence" value="ECO:0007669"/>
    <property type="project" value="UniProtKB-KW"/>
</dbReference>
<evidence type="ECO:0000256" key="1">
    <source>
        <dbReference type="PROSITE-ProRule" id="PRU00047"/>
    </source>
</evidence>
<dbReference type="PANTHER" id="PTHR34676">
    <property type="entry name" value="DUF4219 DOMAIN-CONTAINING PROTEIN-RELATED"/>
    <property type="match status" value="1"/>
</dbReference>